<feature type="binding site" evidence="10">
    <location>
        <position position="100"/>
    </location>
    <ligand>
        <name>L-glutamine</name>
        <dbReference type="ChEBI" id="CHEBI:58359"/>
    </ligand>
</feature>
<feature type="domain" description="Glutamine amidotransferase type-2" evidence="12">
    <location>
        <begin position="2"/>
        <end position="213"/>
    </location>
</feature>
<gene>
    <name evidence="13" type="ORF">LARV_01200</name>
</gene>
<keyword evidence="7 9" id="KW-0315">Glutamine amidotransferase</keyword>
<dbReference type="GO" id="GO:0006529">
    <property type="term" value="P:asparagine biosynthetic process"/>
    <property type="evidence" value="ECO:0007669"/>
    <property type="project" value="UniProtKB-KW"/>
</dbReference>
<evidence type="ECO:0000256" key="10">
    <source>
        <dbReference type="PIRSR" id="PIRSR001589-2"/>
    </source>
</evidence>
<dbReference type="Proteomes" id="UP000055060">
    <property type="component" value="Unassembled WGS sequence"/>
</dbReference>
<feature type="active site" description="For GATase activity" evidence="9">
    <location>
        <position position="2"/>
    </location>
</feature>
<evidence type="ECO:0000256" key="3">
    <source>
        <dbReference type="ARBA" id="ARBA00012737"/>
    </source>
</evidence>
<comment type="pathway">
    <text evidence="1">Amino-acid biosynthesis; L-asparagine biosynthesis; L-asparagine from L-aspartate (L-Gln route): step 1/1.</text>
</comment>
<dbReference type="STRING" id="360412.LARV_01200"/>
<comment type="catalytic activity">
    <reaction evidence="8">
        <text>L-aspartate + L-glutamine + ATP + H2O = L-asparagine + L-glutamate + AMP + diphosphate + H(+)</text>
        <dbReference type="Rhea" id="RHEA:12228"/>
        <dbReference type="ChEBI" id="CHEBI:15377"/>
        <dbReference type="ChEBI" id="CHEBI:15378"/>
        <dbReference type="ChEBI" id="CHEBI:29985"/>
        <dbReference type="ChEBI" id="CHEBI:29991"/>
        <dbReference type="ChEBI" id="CHEBI:30616"/>
        <dbReference type="ChEBI" id="CHEBI:33019"/>
        <dbReference type="ChEBI" id="CHEBI:58048"/>
        <dbReference type="ChEBI" id="CHEBI:58359"/>
        <dbReference type="ChEBI" id="CHEBI:456215"/>
        <dbReference type="EC" id="6.3.5.4"/>
    </reaction>
</comment>
<dbReference type="InterPro" id="IPR017932">
    <property type="entry name" value="GATase_2_dom"/>
</dbReference>
<evidence type="ECO:0000256" key="4">
    <source>
        <dbReference type="ARBA" id="ARBA00022741"/>
    </source>
</evidence>
<dbReference type="AlphaFoldDB" id="A0A0S7BG35"/>
<dbReference type="SUPFAM" id="SSF56235">
    <property type="entry name" value="N-terminal nucleophile aminohydrolases (Ntn hydrolases)"/>
    <property type="match status" value="1"/>
</dbReference>
<sequence>MCGITGIINLNEPEPIREETLRGMLGMLRHRGPDEFGIYRSPWAGLGSARLSILDLSGGQQPISNEDGSLWIVYNGEVFNYVELRPRLEALGHRFTTHTDTEVILHLYEEYGPDCLSQLNGQFALAIWDERERSLFLARDRMGIRPLYYALPGGQFLFGSEIKAMLAHPALTAEIDPAALAQAFTLWSVQPPASIFRGIQSLPPAHYLRLKDGRIEIKAYWSLDLSQEMDPDQPLAPALEEFKNLLIDSTLIRLRADVPVGAYLSGGLDSSLTTAIIRKYTQNHLETFSIAFSDPQFDESSYQLRMAETLGTHHHVVYATHEEIGRVFPQVIWHTETPILRTAPAPMYLLSGLVREHDMKVVITGEGADELLGGYDIFKEMLVRRFWARNPESEMRPMLLTRLYPDIAALNSPGRAYLKAFFKKDLSQTDSPFYSHSIRWGNGLRLLRFLQPQPLASLAEQAAAVPLPAGFDHWSALAKAQYLEMTTFLSPYLLSSQGDRMGMSHSVEGRFPFLDVRVVEFCNRLPAQWKMYGLTEKWFLRQVGRELLPEEIWRRVKRPYRAPIHRSFFNADAPEYIQRLLSAEALEESGLFNPIAVGQLARKAASGAALSEVDDMAVAGVLSTQLVYDQFVQHFSTRKASLTAADRVRVIDHTAEVHPL</sequence>
<comment type="similarity">
    <text evidence="2">Belongs to the asparagine synthetase family.</text>
</comment>
<evidence type="ECO:0000256" key="1">
    <source>
        <dbReference type="ARBA" id="ARBA00005187"/>
    </source>
</evidence>
<keyword evidence="14" id="KW-1185">Reference proteome</keyword>
<evidence type="ECO:0000256" key="6">
    <source>
        <dbReference type="ARBA" id="ARBA00022888"/>
    </source>
</evidence>
<dbReference type="InterPro" id="IPR001962">
    <property type="entry name" value="Asn_synthase"/>
</dbReference>
<reference evidence="13" key="1">
    <citation type="submission" date="2015-07" db="EMBL/GenBank/DDBJ databases">
        <title>Draft Genome Sequences of Anaerolinea thermolimosa IMO-1, Bellilinea caldifistulae GOMI-1, Leptolinea tardivitalis YMTK-2, Levilinea saccharolytica KIBI-1,Longilinea arvoryzae KOME-1, Previously Described as Members of the Anaerolineaceae (Chloroflexi).</title>
        <authorList>
            <person name="Sekiguchi Y."/>
            <person name="Ohashi A."/>
            <person name="Matsuura N."/>
            <person name="Tourlousse M.D."/>
        </authorList>
    </citation>
    <scope>NUCLEOTIDE SEQUENCE [LARGE SCALE GENOMIC DNA]</scope>
    <source>
        <strain evidence="13">KOME-1</strain>
    </source>
</reference>
<dbReference type="NCBIfam" id="TIGR01536">
    <property type="entry name" value="asn_synth_AEB"/>
    <property type="match status" value="1"/>
</dbReference>
<name>A0A0S7BG35_9CHLR</name>
<dbReference type="InterPro" id="IPR006426">
    <property type="entry name" value="Asn_synth_AEB"/>
</dbReference>
<feature type="site" description="Important for beta-aspartyl-AMP intermediate formation" evidence="11">
    <location>
        <position position="366"/>
    </location>
</feature>
<dbReference type="SUPFAM" id="SSF52402">
    <property type="entry name" value="Adenine nucleotide alpha hydrolases-like"/>
    <property type="match status" value="1"/>
</dbReference>
<evidence type="ECO:0000313" key="14">
    <source>
        <dbReference type="Proteomes" id="UP000055060"/>
    </source>
</evidence>
<protein>
    <recommendedName>
        <fullName evidence="3">asparagine synthase (glutamine-hydrolyzing)</fullName>
        <ecNumber evidence="3">6.3.5.4</ecNumber>
    </recommendedName>
</protein>
<dbReference type="EC" id="6.3.5.4" evidence="3"/>
<dbReference type="InterPro" id="IPR033738">
    <property type="entry name" value="AsnB_N"/>
</dbReference>
<dbReference type="PANTHER" id="PTHR43284:SF1">
    <property type="entry name" value="ASPARAGINE SYNTHETASE"/>
    <property type="match status" value="1"/>
</dbReference>
<organism evidence="13">
    <name type="scientific">Longilinea arvoryzae</name>
    <dbReference type="NCBI Taxonomy" id="360412"/>
    <lineage>
        <taxon>Bacteria</taxon>
        <taxon>Bacillati</taxon>
        <taxon>Chloroflexota</taxon>
        <taxon>Anaerolineae</taxon>
        <taxon>Anaerolineales</taxon>
        <taxon>Anaerolineaceae</taxon>
        <taxon>Longilinea</taxon>
    </lineage>
</organism>
<dbReference type="InterPro" id="IPR051786">
    <property type="entry name" value="ASN_synthetase/amidase"/>
</dbReference>
<evidence type="ECO:0000256" key="9">
    <source>
        <dbReference type="PIRSR" id="PIRSR001589-1"/>
    </source>
</evidence>
<evidence type="ECO:0000256" key="5">
    <source>
        <dbReference type="ARBA" id="ARBA00022840"/>
    </source>
</evidence>
<evidence type="ECO:0000256" key="7">
    <source>
        <dbReference type="ARBA" id="ARBA00022962"/>
    </source>
</evidence>
<dbReference type="CDD" id="cd00712">
    <property type="entry name" value="AsnB"/>
    <property type="match status" value="1"/>
</dbReference>
<evidence type="ECO:0000313" key="13">
    <source>
        <dbReference type="EMBL" id="GAP13446.1"/>
    </source>
</evidence>
<accession>A0A0S7BG35</accession>
<keyword evidence="5 10" id="KW-0067">ATP-binding</keyword>
<evidence type="ECO:0000256" key="2">
    <source>
        <dbReference type="ARBA" id="ARBA00005752"/>
    </source>
</evidence>
<dbReference type="PIRSF" id="PIRSF001589">
    <property type="entry name" value="Asn_synthetase_glu-h"/>
    <property type="match status" value="1"/>
</dbReference>
<dbReference type="Gene3D" id="3.40.50.620">
    <property type="entry name" value="HUPs"/>
    <property type="match status" value="1"/>
</dbReference>
<evidence type="ECO:0000259" key="12">
    <source>
        <dbReference type="PROSITE" id="PS51278"/>
    </source>
</evidence>
<dbReference type="GO" id="GO:0005524">
    <property type="term" value="F:ATP binding"/>
    <property type="evidence" value="ECO:0007669"/>
    <property type="project" value="UniProtKB-KW"/>
</dbReference>
<dbReference type="GO" id="GO:0004066">
    <property type="term" value="F:asparagine synthase (glutamine-hydrolyzing) activity"/>
    <property type="evidence" value="ECO:0007669"/>
    <property type="project" value="UniProtKB-EC"/>
</dbReference>
<evidence type="ECO:0000256" key="11">
    <source>
        <dbReference type="PIRSR" id="PIRSR001589-3"/>
    </source>
</evidence>
<dbReference type="CDD" id="cd01991">
    <property type="entry name" value="Asn_synthase_B_C"/>
    <property type="match status" value="1"/>
</dbReference>
<dbReference type="Pfam" id="PF00733">
    <property type="entry name" value="Asn_synthase"/>
    <property type="match status" value="1"/>
</dbReference>
<dbReference type="OrthoDB" id="9763290at2"/>
<dbReference type="Pfam" id="PF13537">
    <property type="entry name" value="GATase_7"/>
    <property type="match status" value="1"/>
</dbReference>
<dbReference type="InterPro" id="IPR014729">
    <property type="entry name" value="Rossmann-like_a/b/a_fold"/>
</dbReference>
<feature type="binding site" evidence="10">
    <location>
        <position position="290"/>
    </location>
    <ligand>
        <name>ATP</name>
        <dbReference type="ChEBI" id="CHEBI:30616"/>
    </ligand>
</feature>
<proteinExistence type="inferred from homology"/>
<keyword evidence="4 10" id="KW-0547">Nucleotide-binding</keyword>
<dbReference type="RefSeq" id="WP_075072780.1">
    <property type="nucleotide sequence ID" value="NZ_DF967972.1"/>
</dbReference>
<keyword evidence="9" id="KW-0028">Amino-acid biosynthesis</keyword>
<dbReference type="EMBL" id="DF967972">
    <property type="protein sequence ID" value="GAP13446.1"/>
    <property type="molecule type" value="Genomic_DNA"/>
</dbReference>
<dbReference type="GO" id="GO:0005829">
    <property type="term" value="C:cytosol"/>
    <property type="evidence" value="ECO:0007669"/>
    <property type="project" value="TreeGrafter"/>
</dbReference>
<dbReference type="InterPro" id="IPR029055">
    <property type="entry name" value="Ntn_hydrolases_N"/>
</dbReference>
<dbReference type="PANTHER" id="PTHR43284">
    <property type="entry name" value="ASPARAGINE SYNTHETASE (GLUTAMINE-HYDROLYZING)"/>
    <property type="match status" value="1"/>
</dbReference>
<dbReference type="PROSITE" id="PS51278">
    <property type="entry name" value="GATASE_TYPE_2"/>
    <property type="match status" value="1"/>
</dbReference>
<evidence type="ECO:0000256" key="8">
    <source>
        <dbReference type="ARBA" id="ARBA00048741"/>
    </source>
</evidence>
<dbReference type="Gene3D" id="3.60.20.10">
    <property type="entry name" value="Glutamine Phosphoribosylpyrophosphate, subunit 1, domain 1"/>
    <property type="match status" value="1"/>
</dbReference>
<keyword evidence="6 9" id="KW-0061">Asparagine biosynthesis</keyword>